<sequence>MCEKILIKSGIREIICINLKRYFSKMSNISAINFFSESKFFVILL</sequence>
<accession>Q23713</accession>
<proteinExistence type="predicted"/>
<name>Q23713_CRYPV</name>
<protein>
    <submittedName>
        <fullName evidence="1">ORF1</fullName>
    </submittedName>
</protein>
<dbReference type="EMBL" id="U18112">
    <property type="protein sequence ID" value="AAA69299.1"/>
    <property type="molecule type" value="Genomic_DNA"/>
</dbReference>
<organism evidence="1">
    <name type="scientific">Cryptosporidium parvum</name>
    <dbReference type="NCBI Taxonomy" id="5807"/>
    <lineage>
        <taxon>Eukaryota</taxon>
        <taxon>Sar</taxon>
        <taxon>Alveolata</taxon>
        <taxon>Apicomplexa</taxon>
        <taxon>Conoidasida</taxon>
        <taxon>Coccidia</taxon>
        <taxon>Eucoccidiorida</taxon>
        <taxon>Eimeriorina</taxon>
        <taxon>Cryptosporidiidae</taxon>
        <taxon>Cryptosporidium</taxon>
    </lineage>
</organism>
<evidence type="ECO:0000313" key="1">
    <source>
        <dbReference type="EMBL" id="AAA69299.1"/>
    </source>
</evidence>
<dbReference type="AlphaFoldDB" id="Q23713"/>
<reference evidence="1" key="1">
    <citation type="submission" date="1994-12" db="EMBL/GenBank/DDBJ databases">
        <title>A cryptosporidial genomic loci encoding plasma membrane burrowing activity.</title>
        <authorList>
            <person name="Steele M.I."/>
        </authorList>
    </citation>
    <scope>NUCLEOTIDE SEQUENCE</scope>
</reference>